<evidence type="ECO:0000313" key="4">
    <source>
        <dbReference type="EMBL" id="EFS96471.1"/>
    </source>
</evidence>
<protein>
    <submittedName>
        <fullName evidence="4">Transglycosylase SLT domain protein</fullName>
        <ecNumber evidence="4">3.2.1.-</ecNumber>
    </submittedName>
</protein>
<feature type="domain" description="Transglycosylase SLT" evidence="3">
    <location>
        <begin position="167"/>
        <end position="271"/>
    </location>
</feature>
<dbReference type="Gene3D" id="1.10.530.10">
    <property type="match status" value="1"/>
</dbReference>
<keyword evidence="4" id="KW-0378">Hydrolase</keyword>
<evidence type="ECO:0000256" key="2">
    <source>
        <dbReference type="SAM" id="Phobius"/>
    </source>
</evidence>
<reference evidence="4 5" key="1">
    <citation type="submission" date="2010-10" db="EMBL/GenBank/DDBJ databases">
        <authorList>
            <person name="Muzny D."/>
            <person name="Qin X."/>
            <person name="Deng J."/>
            <person name="Jiang H."/>
            <person name="Liu Y."/>
            <person name="Qu J."/>
            <person name="Song X.-Z."/>
            <person name="Zhang L."/>
            <person name="Thornton R."/>
            <person name="Coyle M."/>
            <person name="Francisco L."/>
            <person name="Jackson L."/>
            <person name="Javaid M."/>
            <person name="Korchina V."/>
            <person name="Kovar C."/>
            <person name="Mata R."/>
            <person name="Mathew T."/>
            <person name="Ngo R."/>
            <person name="Nguyen L."/>
            <person name="Nguyen N."/>
            <person name="Okwuonu G."/>
            <person name="Ongeri F."/>
            <person name="Pham C."/>
            <person name="Simmons D."/>
            <person name="Wilczek-Boney K."/>
            <person name="Hale W."/>
            <person name="Jakkamsetti A."/>
            <person name="Pham P."/>
            <person name="Ruth R."/>
            <person name="San Lucas F."/>
            <person name="Warren J."/>
            <person name="Zhang J."/>
            <person name="Zhao Z."/>
            <person name="Zhou C."/>
            <person name="Zhu D."/>
            <person name="Lee S."/>
            <person name="Bess C."/>
            <person name="Blankenburg K."/>
            <person name="Forbes L."/>
            <person name="Fu Q."/>
            <person name="Gubbala S."/>
            <person name="Hirani K."/>
            <person name="Jayaseelan J.C."/>
            <person name="Lara F."/>
            <person name="Munidasa M."/>
            <person name="Palculict T."/>
            <person name="Patil S."/>
            <person name="Pu L.-L."/>
            <person name="Saada N."/>
            <person name="Tang L."/>
            <person name="Weissenberger G."/>
            <person name="Zhu Y."/>
            <person name="Hemphill L."/>
            <person name="Shang Y."/>
            <person name="Youmans B."/>
            <person name="Ayvaz T."/>
            <person name="Ross M."/>
            <person name="Santibanez J."/>
            <person name="Aqrawi P."/>
            <person name="Gross S."/>
            <person name="Joshi V."/>
            <person name="Fowler G."/>
            <person name="Nazareth L."/>
            <person name="Reid J."/>
            <person name="Worley K."/>
            <person name="Petrosino J."/>
            <person name="Highlander S."/>
            <person name="Gibbs R."/>
        </authorList>
    </citation>
    <scope>NUCLEOTIDE SEQUENCE [LARGE SCALE GENOMIC DNA]</scope>
    <source>
        <strain evidence="4 5">F0287</strain>
    </source>
</reference>
<dbReference type="InterPro" id="IPR008258">
    <property type="entry name" value="Transglycosylase_SLT_dom_1"/>
</dbReference>
<dbReference type="PANTHER" id="PTHR37423">
    <property type="entry name" value="SOLUBLE LYTIC MUREIN TRANSGLYCOSYLASE-RELATED"/>
    <property type="match status" value="1"/>
</dbReference>
<dbReference type="InterPro" id="IPR023346">
    <property type="entry name" value="Lysozyme-like_dom_sf"/>
</dbReference>
<dbReference type="Pfam" id="PF01464">
    <property type="entry name" value="SLT"/>
    <property type="match status" value="1"/>
</dbReference>
<comment type="caution">
    <text evidence="4">The sequence shown here is derived from an EMBL/GenBank/DDBJ whole genome shotgun (WGS) entry which is preliminary data.</text>
</comment>
<comment type="similarity">
    <text evidence="1">Belongs to the transglycosylase Slt family.</text>
</comment>
<dbReference type="AlphaFoldDB" id="E4MV27"/>
<evidence type="ECO:0000313" key="5">
    <source>
        <dbReference type="Proteomes" id="UP000005391"/>
    </source>
</evidence>
<feature type="transmembrane region" description="Helical" evidence="2">
    <location>
        <begin position="56"/>
        <end position="76"/>
    </location>
</feature>
<dbReference type="GO" id="GO:0016798">
    <property type="term" value="F:hydrolase activity, acting on glycosyl bonds"/>
    <property type="evidence" value="ECO:0007669"/>
    <property type="project" value="UniProtKB-KW"/>
</dbReference>
<proteinExistence type="inferred from homology"/>
<name>E4MV27_CAPOC</name>
<keyword evidence="2" id="KW-0812">Transmembrane</keyword>
<evidence type="ECO:0000259" key="3">
    <source>
        <dbReference type="Pfam" id="PF01464"/>
    </source>
</evidence>
<feature type="transmembrane region" description="Helical" evidence="2">
    <location>
        <begin position="24"/>
        <end position="44"/>
    </location>
</feature>
<dbReference type="EMBL" id="AEOH01000051">
    <property type="protein sequence ID" value="EFS96471.1"/>
    <property type="molecule type" value="Genomic_DNA"/>
</dbReference>
<keyword evidence="2" id="KW-1133">Transmembrane helix</keyword>
<dbReference type="eggNOG" id="COG0741">
    <property type="taxonomic scope" value="Bacteria"/>
</dbReference>
<evidence type="ECO:0000256" key="1">
    <source>
        <dbReference type="ARBA" id="ARBA00007734"/>
    </source>
</evidence>
<sequence length="372" mass="42728">MLKLIARRATTACAARTSFSNSLIFSFLTLFGIKELFTIFAPIYTKEKMMKRTIQYLLTGGGVVLLSGFLVNAMSVKKEENNIYEQAEAEAAQNPLSAQETHHKSDFSNDYRISAIDLPEKLDFAGERVPLEDPDVHERLDRELIVNTYWQSNTLLVLKRANKYFPIIEPILKRNNIPDDFKYLAIIESGLTNAVSPSGASGFWQLMKPAAQEYGLEVTDQVDERYHIEKATQAACDYLNKAKRSTGSWTMAAAAYNAGISGMNKQTSFQETNNYYDLWLSSETSRYVFRILALKEIMKHPKKYGFIFEKKHLYNELPTYNVMVDSTIENLTQFAKSQNITYKDLKLYNPWLRDKRLDNIDGKAYYIRIPKK</sequence>
<keyword evidence="4" id="KW-0326">Glycosidase</keyword>
<dbReference type="SUPFAM" id="SSF53955">
    <property type="entry name" value="Lysozyme-like"/>
    <property type="match status" value="1"/>
</dbReference>
<keyword evidence="2" id="KW-0472">Membrane</keyword>
<dbReference type="CDD" id="cd16894">
    <property type="entry name" value="MltD-like"/>
    <property type="match status" value="1"/>
</dbReference>
<gene>
    <name evidence="4" type="primary">mltD</name>
    <name evidence="4" type="ORF">HMPREF1977_2237</name>
</gene>
<organism evidence="4 5">
    <name type="scientific">Capnocytophaga ochracea F0287</name>
    <dbReference type="NCBI Taxonomy" id="873517"/>
    <lineage>
        <taxon>Bacteria</taxon>
        <taxon>Pseudomonadati</taxon>
        <taxon>Bacteroidota</taxon>
        <taxon>Flavobacteriia</taxon>
        <taxon>Flavobacteriales</taxon>
        <taxon>Flavobacteriaceae</taxon>
        <taxon>Capnocytophaga</taxon>
    </lineage>
</organism>
<accession>E4MV27</accession>
<dbReference type="HOGENOM" id="CLU_009520_1_1_10"/>
<dbReference type="EC" id="3.2.1.-" evidence="4"/>
<dbReference type="PANTHER" id="PTHR37423:SF2">
    <property type="entry name" value="MEMBRANE-BOUND LYTIC MUREIN TRANSGLYCOSYLASE C"/>
    <property type="match status" value="1"/>
</dbReference>
<dbReference type="Proteomes" id="UP000005391">
    <property type="component" value="Unassembled WGS sequence"/>
</dbReference>